<accession>A0A7W8HKJ4</accession>
<protein>
    <submittedName>
        <fullName evidence="2">Uncharacterized membrane protein HdeD (DUF308 family)</fullName>
    </submittedName>
</protein>
<feature type="transmembrane region" description="Helical" evidence="1">
    <location>
        <begin position="30"/>
        <end position="51"/>
    </location>
</feature>
<dbReference type="EMBL" id="JACHGB010000008">
    <property type="protein sequence ID" value="MBB5273789.1"/>
    <property type="molecule type" value="Genomic_DNA"/>
</dbReference>
<keyword evidence="1" id="KW-0472">Membrane</keyword>
<keyword evidence="1" id="KW-0812">Transmembrane</keyword>
<reference evidence="2 3" key="1">
    <citation type="submission" date="2020-08" db="EMBL/GenBank/DDBJ databases">
        <title>Genomic Encyclopedia of Type Strains, Phase IV (KMG-IV): sequencing the most valuable type-strain genomes for metagenomic binning, comparative biology and taxonomic classification.</title>
        <authorList>
            <person name="Goeker M."/>
        </authorList>
    </citation>
    <scope>NUCLEOTIDE SEQUENCE [LARGE SCALE GENOMIC DNA]</scope>
    <source>
        <strain evidence="2 3">DSM 29781</strain>
    </source>
</reference>
<evidence type="ECO:0000313" key="3">
    <source>
        <dbReference type="Proteomes" id="UP000532440"/>
    </source>
</evidence>
<evidence type="ECO:0000256" key="1">
    <source>
        <dbReference type="SAM" id="Phobius"/>
    </source>
</evidence>
<dbReference type="AlphaFoldDB" id="A0A7W8HKJ4"/>
<comment type="caution">
    <text evidence="2">The sequence shown here is derived from an EMBL/GenBank/DDBJ whole genome shotgun (WGS) entry which is preliminary data.</text>
</comment>
<evidence type="ECO:0000313" key="2">
    <source>
        <dbReference type="EMBL" id="MBB5273789.1"/>
    </source>
</evidence>
<sequence>MLHRLFLGVFGVLLMGVGLYALFFAGPFTILQLAGGSALVLLGGNMVVSAWRARESWLSRLGPLP</sequence>
<keyword evidence="3" id="KW-1185">Reference proteome</keyword>
<feature type="transmembrane region" description="Helical" evidence="1">
    <location>
        <begin position="5"/>
        <end position="24"/>
    </location>
</feature>
<proteinExistence type="predicted"/>
<dbReference type="Proteomes" id="UP000532440">
    <property type="component" value="Unassembled WGS sequence"/>
</dbReference>
<name>A0A7W8HKJ4_9BURK</name>
<gene>
    <name evidence="2" type="ORF">HNQ70_003820</name>
</gene>
<keyword evidence="1" id="KW-1133">Transmembrane helix</keyword>
<organism evidence="2 3">
    <name type="scientific">Quisquiliibacterium transsilvanicum</name>
    <dbReference type="NCBI Taxonomy" id="1549638"/>
    <lineage>
        <taxon>Bacteria</taxon>
        <taxon>Pseudomonadati</taxon>
        <taxon>Pseudomonadota</taxon>
        <taxon>Betaproteobacteria</taxon>
        <taxon>Burkholderiales</taxon>
        <taxon>Burkholderiaceae</taxon>
        <taxon>Quisquiliibacterium</taxon>
    </lineage>
</organism>